<dbReference type="SUPFAM" id="SSF53067">
    <property type="entry name" value="Actin-like ATPase domain"/>
    <property type="match status" value="1"/>
</dbReference>
<dbReference type="Gene3D" id="3.30.420.40">
    <property type="match status" value="2"/>
</dbReference>
<dbReference type="InterPro" id="IPR043129">
    <property type="entry name" value="ATPase_NBD"/>
</dbReference>
<keyword evidence="2" id="KW-0547">Nucleotide-binding</keyword>
<evidence type="ECO:0000256" key="4">
    <source>
        <dbReference type="ARBA" id="ARBA00022840"/>
    </source>
</evidence>
<reference evidence="5" key="1">
    <citation type="submission" date="2019-08" db="EMBL/GenBank/DDBJ databases">
        <authorList>
            <person name="Kucharzyk K."/>
            <person name="Murdoch R.W."/>
            <person name="Higgins S."/>
            <person name="Loffler F."/>
        </authorList>
    </citation>
    <scope>NUCLEOTIDE SEQUENCE</scope>
</reference>
<name>A0A645F6S3_9ZZZZ</name>
<dbReference type="EMBL" id="VSSQ01056109">
    <property type="protein sequence ID" value="MPN09971.1"/>
    <property type="molecule type" value="Genomic_DNA"/>
</dbReference>
<evidence type="ECO:0000313" key="5">
    <source>
        <dbReference type="EMBL" id="MPN09971.1"/>
    </source>
</evidence>
<keyword evidence="4" id="KW-0067">ATP-binding</keyword>
<evidence type="ECO:0000256" key="1">
    <source>
        <dbReference type="ARBA" id="ARBA00022679"/>
    </source>
</evidence>
<dbReference type="GO" id="GO:0008776">
    <property type="term" value="F:acetate kinase activity"/>
    <property type="evidence" value="ECO:0007669"/>
    <property type="project" value="TreeGrafter"/>
</dbReference>
<keyword evidence="1 5" id="KW-0808">Transferase</keyword>
<dbReference type="Pfam" id="PF00871">
    <property type="entry name" value="Acetate_kinase"/>
    <property type="match status" value="1"/>
</dbReference>
<gene>
    <name evidence="5" type="primary">buk2_41</name>
    <name evidence="5" type="ORF">SDC9_157264</name>
</gene>
<proteinExistence type="predicted"/>
<dbReference type="InterPro" id="IPR000890">
    <property type="entry name" value="Aliphatic_acid_kin_short-chain"/>
</dbReference>
<dbReference type="GO" id="GO:0005524">
    <property type="term" value="F:ATP binding"/>
    <property type="evidence" value="ECO:0007669"/>
    <property type="project" value="UniProtKB-KW"/>
</dbReference>
<organism evidence="5">
    <name type="scientific">bioreactor metagenome</name>
    <dbReference type="NCBI Taxonomy" id="1076179"/>
    <lineage>
        <taxon>unclassified sequences</taxon>
        <taxon>metagenomes</taxon>
        <taxon>ecological metagenomes</taxon>
    </lineage>
</organism>
<dbReference type="PANTHER" id="PTHR21060">
    <property type="entry name" value="ACETATE KINASE"/>
    <property type="match status" value="1"/>
</dbReference>
<dbReference type="EC" id="2.7.2.7" evidence="5"/>
<accession>A0A645F6S3</accession>
<dbReference type="GO" id="GO:0047761">
    <property type="term" value="F:butyrate kinase activity"/>
    <property type="evidence" value="ECO:0007669"/>
    <property type="project" value="UniProtKB-EC"/>
</dbReference>
<keyword evidence="3 5" id="KW-0418">Kinase</keyword>
<evidence type="ECO:0000256" key="2">
    <source>
        <dbReference type="ARBA" id="ARBA00022741"/>
    </source>
</evidence>
<dbReference type="GO" id="GO:0006083">
    <property type="term" value="P:acetate metabolic process"/>
    <property type="evidence" value="ECO:0007669"/>
    <property type="project" value="TreeGrafter"/>
</dbReference>
<sequence>MISDDEGPFSPERAGGLPVFQVAKMATNGEYDYKSFMKKIKNNGGFQAHLGVKDARAIEKMIAEGDEKAALVYEALAYNIAKNIAKLAPVVDGAVDAVILTGGIAYSKMMTDWVIKRVQFIAPVAVLAGENEMESLSSGALRVLRGEEEAHTFVRKDK</sequence>
<protein>
    <submittedName>
        <fullName evidence="5">Putative butyrate kinase 2</fullName>
        <ecNumber evidence="5">2.7.2.7</ecNumber>
    </submittedName>
</protein>
<comment type="caution">
    <text evidence="5">The sequence shown here is derived from an EMBL/GenBank/DDBJ whole genome shotgun (WGS) entry which is preliminary data.</text>
</comment>
<evidence type="ECO:0000256" key="3">
    <source>
        <dbReference type="ARBA" id="ARBA00022777"/>
    </source>
</evidence>
<dbReference type="PANTHER" id="PTHR21060:SF20">
    <property type="entry name" value="BUTYRATE KINASE 1-RELATED"/>
    <property type="match status" value="1"/>
</dbReference>
<dbReference type="AlphaFoldDB" id="A0A645F6S3"/>